<dbReference type="SUPFAM" id="SSF51735">
    <property type="entry name" value="NAD(P)-binding Rossmann-fold domains"/>
    <property type="match status" value="1"/>
</dbReference>
<protein>
    <submittedName>
        <fullName evidence="1">GroES-like protein</fullName>
    </submittedName>
</protein>
<dbReference type="InterPro" id="IPR011032">
    <property type="entry name" value="GroES-like_sf"/>
</dbReference>
<proteinExistence type="predicted"/>
<dbReference type="PANTHER" id="PTHR43677:SF11">
    <property type="entry name" value="ZINC-CONTAINING ALCOHOL DEHYDROGENASE"/>
    <property type="match status" value="1"/>
</dbReference>
<sequence>MGQKAASWPTVSFGRRNRAPKSNVNIVANFPGFTHYKNHVERTLSTGPFKLQLRSIPMKAAIINDFNRGPEYGEFPDPEVKDGEVEVHVLAAAVSQLARARANGTHYSATSTLPIVPGVDAVGETADGEHVYFNSGSNVYGTLAEKAVVNRRALFPIDNAADPAIVAATANPAMSSFMAIKDRLGEDKIRGKRVLVLGATGASGQLAIPISVSFGAAEVIGVGRNPEKLAKLTQFGVSSTIKLTDNDDQLKADLAKVGDVDVVLDYLWGDIAATMIEDMIAQRQDPQHSLTWVQIGSMAGQSSPLKGSLFRSIDFHLIGSGFGSFTAANLADDMPAFLKMITDGKIAVPVTAFPLSEIAERWDDYGDHRLVFIP</sequence>
<evidence type="ECO:0000313" key="1">
    <source>
        <dbReference type="EMBL" id="KRM45549.1"/>
    </source>
</evidence>
<name>A0A0R1YTB8_9LACO</name>
<dbReference type="SUPFAM" id="SSF50129">
    <property type="entry name" value="GroES-like"/>
    <property type="match status" value="1"/>
</dbReference>
<dbReference type="PANTHER" id="PTHR43677">
    <property type="entry name" value="SHORT-CHAIN DEHYDROGENASE/REDUCTASE"/>
    <property type="match status" value="1"/>
</dbReference>
<dbReference type="InterPro" id="IPR036291">
    <property type="entry name" value="NAD(P)-bd_dom_sf"/>
</dbReference>
<dbReference type="Gene3D" id="3.90.180.10">
    <property type="entry name" value="Medium-chain alcohol dehydrogenases, catalytic domain"/>
    <property type="match status" value="1"/>
</dbReference>
<gene>
    <name evidence="1" type="ORF">FD47_GL001382</name>
</gene>
<dbReference type="EMBL" id="AZFZ01000003">
    <property type="protein sequence ID" value="KRM45549.1"/>
    <property type="molecule type" value="Genomic_DNA"/>
</dbReference>
<evidence type="ECO:0000313" key="2">
    <source>
        <dbReference type="Proteomes" id="UP000051010"/>
    </source>
</evidence>
<dbReference type="AlphaFoldDB" id="A0A0R1YTB8"/>
<organism evidence="1 2">
    <name type="scientific">Lentilactobacillus parafarraginis DSM 18390 = JCM 14109</name>
    <dbReference type="NCBI Taxonomy" id="1423786"/>
    <lineage>
        <taxon>Bacteria</taxon>
        <taxon>Bacillati</taxon>
        <taxon>Bacillota</taxon>
        <taxon>Bacilli</taxon>
        <taxon>Lactobacillales</taxon>
        <taxon>Lactobacillaceae</taxon>
        <taxon>Lentilactobacillus</taxon>
    </lineage>
</organism>
<dbReference type="Proteomes" id="UP000051010">
    <property type="component" value="Unassembled WGS sequence"/>
</dbReference>
<comment type="caution">
    <text evidence="1">The sequence shown here is derived from an EMBL/GenBank/DDBJ whole genome shotgun (WGS) entry which is preliminary data.</text>
</comment>
<dbReference type="PATRIC" id="fig|1423786.4.peg.1481"/>
<accession>A0A0R1YTB8</accession>
<dbReference type="Gene3D" id="3.40.50.720">
    <property type="entry name" value="NAD(P)-binding Rossmann-like Domain"/>
    <property type="match status" value="1"/>
</dbReference>
<dbReference type="InterPro" id="IPR051397">
    <property type="entry name" value="Zn-ADH-like_protein"/>
</dbReference>
<dbReference type="GO" id="GO:0016491">
    <property type="term" value="F:oxidoreductase activity"/>
    <property type="evidence" value="ECO:0007669"/>
    <property type="project" value="TreeGrafter"/>
</dbReference>
<reference evidence="1 2" key="1">
    <citation type="journal article" date="2015" name="Genome Announc.">
        <title>Expanding the biotechnology potential of lactobacilli through comparative genomics of 213 strains and associated genera.</title>
        <authorList>
            <person name="Sun Z."/>
            <person name="Harris H.M."/>
            <person name="McCann A."/>
            <person name="Guo C."/>
            <person name="Argimon S."/>
            <person name="Zhang W."/>
            <person name="Yang X."/>
            <person name="Jeffery I.B."/>
            <person name="Cooney J.C."/>
            <person name="Kagawa T.F."/>
            <person name="Liu W."/>
            <person name="Song Y."/>
            <person name="Salvetti E."/>
            <person name="Wrobel A."/>
            <person name="Rasinkangas P."/>
            <person name="Parkhill J."/>
            <person name="Rea M.C."/>
            <person name="O'Sullivan O."/>
            <person name="Ritari J."/>
            <person name="Douillard F.P."/>
            <person name="Paul Ross R."/>
            <person name="Yang R."/>
            <person name="Briner A.E."/>
            <person name="Felis G.E."/>
            <person name="de Vos W.M."/>
            <person name="Barrangou R."/>
            <person name="Klaenhammer T.R."/>
            <person name="Caufield P.W."/>
            <person name="Cui Y."/>
            <person name="Zhang H."/>
            <person name="O'Toole P.W."/>
        </authorList>
    </citation>
    <scope>NUCLEOTIDE SEQUENCE [LARGE SCALE GENOMIC DNA]</scope>
    <source>
        <strain evidence="1 2">DSM 18390</strain>
    </source>
</reference>